<evidence type="ECO:0008006" key="4">
    <source>
        <dbReference type="Google" id="ProtNLM"/>
    </source>
</evidence>
<gene>
    <name evidence="2" type="ORF">NM203_11325</name>
</gene>
<evidence type="ECO:0000313" key="3">
    <source>
        <dbReference type="Proteomes" id="UP001651690"/>
    </source>
</evidence>
<feature type="compositionally biased region" description="Low complexity" evidence="1">
    <location>
        <begin position="15"/>
        <end position="31"/>
    </location>
</feature>
<name>A0ABT1M2D4_9MYCO</name>
<dbReference type="Proteomes" id="UP001651690">
    <property type="component" value="Unassembled WGS sequence"/>
</dbReference>
<comment type="caution">
    <text evidence="2">The sequence shown here is derived from an EMBL/GenBank/DDBJ whole genome shotgun (WGS) entry which is preliminary data.</text>
</comment>
<feature type="compositionally biased region" description="Basic and acidic residues" evidence="1">
    <location>
        <begin position="47"/>
        <end position="68"/>
    </location>
</feature>
<keyword evidence="3" id="KW-1185">Reference proteome</keyword>
<feature type="region of interest" description="Disordered" evidence="1">
    <location>
        <begin position="126"/>
        <end position="163"/>
    </location>
</feature>
<feature type="compositionally biased region" description="Polar residues" evidence="1">
    <location>
        <begin position="1"/>
        <end position="14"/>
    </location>
</feature>
<evidence type="ECO:0000313" key="2">
    <source>
        <dbReference type="EMBL" id="MCP9272775.1"/>
    </source>
</evidence>
<feature type="compositionally biased region" description="Acidic residues" evidence="1">
    <location>
        <begin position="33"/>
        <end position="46"/>
    </location>
</feature>
<reference evidence="2 3" key="1">
    <citation type="submission" date="2022-06" db="EMBL/GenBank/DDBJ databases">
        <title>Mycolicibacterium sp. CAU 1645 isolated from seawater.</title>
        <authorList>
            <person name="Kim W."/>
        </authorList>
    </citation>
    <scope>NUCLEOTIDE SEQUENCE [LARGE SCALE GENOMIC DNA]</scope>
    <source>
        <strain evidence="2 3">CAU 1645</strain>
    </source>
</reference>
<proteinExistence type="predicted"/>
<sequence length="163" mass="17755">MTDDNTTPDAESTDVTTEPGTPVDGPDGPVEAPEADESLDGAEEQDGGNREAAKYRRRLRDAEAERDTLRTRLETLQRTEAERLAGRHLAKGAALWVGGTELAELLDANGDVDPAKVTERAQHVRDEYGVEQPRKGPYVAREGENPSPRHTGGMLDVVMGRRP</sequence>
<organism evidence="2 3">
    <name type="scientific">Mycolicibacterium arenosum</name>
    <dbReference type="NCBI Taxonomy" id="2952157"/>
    <lineage>
        <taxon>Bacteria</taxon>
        <taxon>Bacillati</taxon>
        <taxon>Actinomycetota</taxon>
        <taxon>Actinomycetes</taxon>
        <taxon>Mycobacteriales</taxon>
        <taxon>Mycobacteriaceae</taxon>
        <taxon>Mycolicibacterium</taxon>
    </lineage>
</organism>
<protein>
    <recommendedName>
        <fullName evidence="4">Scaffolding protein</fullName>
    </recommendedName>
</protein>
<feature type="region of interest" description="Disordered" evidence="1">
    <location>
        <begin position="1"/>
        <end position="68"/>
    </location>
</feature>
<dbReference type="EMBL" id="JANDBD010000004">
    <property type="protein sequence ID" value="MCP9272775.1"/>
    <property type="molecule type" value="Genomic_DNA"/>
</dbReference>
<dbReference type="RefSeq" id="WP_255059997.1">
    <property type="nucleotide sequence ID" value="NZ_JANDBD010000004.1"/>
</dbReference>
<evidence type="ECO:0000256" key="1">
    <source>
        <dbReference type="SAM" id="MobiDB-lite"/>
    </source>
</evidence>
<accession>A0ABT1M2D4</accession>